<proteinExistence type="predicted"/>
<keyword evidence="2" id="KW-1185">Reference proteome</keyword>
<sequence length="37" mass="4118">MAGASPSAVLEARPREHRFGHFNRGAIPDNCCHERVK</sequence>
<evidence type="ECO:0000313" key="1">
    <source>
        <dbReference type="EMBL" id="SNT44508.1"/>
    </source>
</evidence>
<dbReference type="Proteomes" id="UP000198362">
    <property type="component" value="Unassembled WGS sequence"/>
</dbReference>
<dbReference type="AlphaFoldDB" id="A0A239MRB3"/>
<dbReference type="EMBL" id="FZPH01000006">
    <property type="protein sequence ID" value="SNT44508.1"/>
    <property type="molecule type" value="Genomic_DNA"/>
</dbReference>
<accession>A0A239MRB3</accession>
<reference evidence="1 2" key="1">
    <citation type="submission" date="2017-06" db="EMBL/GenBank/DDBJ databases">
        <authorList>
            <person name="Kim H.J."/>
            <person name="Triplett B.A."/>
        </authorList>
    </citation>
    <scope>NUCLEOTIDE SEQUENCE [LARGE SCALE GENOMIC DNA]</scope>
    <source>
        <strain evidence="1 2">CGMCC 4.5593</strain>
    </source>
</reference>
<organism evidence="1 2">
    <name type="scientific">Asanoa hainanensis</name>
    <dbReference type="NCBI Taxonomy" id="560556"/>
    <lineage>
        <taxon>Bacteria</taxon>
        <taxon>Bacillati</taxon>
        <taxon>Actinomycetota</taxon>
        <taxon>Actinomycetes</taxon>
        <taxon>Micromonosporales</taxon>
        <taxon>Micromonosporaceae</taxon>
        <taxon>Asanoa</taxon>
    </lineage>
</organism>
<gene>
    <name evidence="1" type="ORF">SAMN05421812_106119</name>
</gene>
<protein>
    <submittedName>
        <fullName evidence="1">Uncharacterized protein</fullName>
    </submittedName>
</protein>
<name>A0A239MRB3_9ACTN</name>
<evidence type="ECO:0000313" key="2">
    <source>
        <dbReference type="Proteomes" id="UP000198362"/>
    </source>
</evidence>